<proteinExistence type="predicted"/>
<dbReference type="Proteomes" id="UP000760819">
    <property type="component" value="Unassembled WGS sequence"/>
</dbReference>
<evidence type="ECO:0000256" key="1">
    <source>
        <dbReference type="SAM" id="Phobius"/>
    </source>
</evidence>
<protein>
    <submittedName>
        <fullName evidence="2">Uncharacterized protein</fullName>
    </submittedName>
</protein>
<dbReference type="AlphaFoldDB" id="A0A955I529"/>
<dbReference type="EMBL" id="JAGQLI010000077">
    <property type="protein sequence ID" value="MCA9379095.1"/>
    <property type="molecule type" value="Genomic_DNA"/>
</dbReference>
<reference evidence="2" key="2">
    <citation type="journal article" date="2021" name="Microbiome">
        <title>Successional dynamics and alternative stable states in a saline activated sludge microbial community over 9 years.</title>
        <authorList>
            <person name="Wang Y."/>
            <person name="Ye J."/>
            <person name="Ju F."/>
            <person name="Liu L."/>
            <person name="Boyd J.A."/>
            <person name="Deng Y."/>
            <person name="Parks D.H."/>
            <person name="Jiang X."/>
            <person name="Yin X."/>
            <person name="Woodcroft B.J."/>
            <person name="Tyson G.W."/>
            <person name="Hugenholtz P."/>
            <person name="Polz M.F."/>
            <person name="Zhang T."/>
        </authorList>
    </citation>
    <scope>NUCLEOTIDE SEQUENCE</scope>
    <source>
        <strain evidence="2">HKST-UBA12</strain>
    </source>
</reference>
<feature type="non-terminal residue" evidence="2">
    <location>
        <position position="74"/>
    </location>
</feature>
<keyword evidence="1" id="KW-0472">Membrane</keyword>
<evidence type="ECO:0000313" key="3">
    <source>
        <dbReference type="Proteomes" id="UP000760819"/>
    </source>
</evidence>
<accession>A0A955I529</accession>
<feature type="transmembrane region" description="Helical" evidence="1">
    <location>
        <begin position="9"/>
        <end position="31"/>
    </location>
</feature>
<organism evidence="2 3">
    <name type="scientific">Candidatus Dojkabacteria bacterium</name>
    <dbReference type="NCBI Taxonomy" id="2099670"/>
    <lineage>
        <taxon>Bacteria</taxon>
        <taxon>Candidatus Dojkabacteria</taxon>
    </lineage>
</organism>
<gene>
    <name evidence="2" type="ORF">KC640_01580</name>
</gene>
<evidence type="ECO:0000313" key="2">
    <source>
        <dbReference type="EMBL" id="MCA9379095.1"/>
    </source>
</evidence>
<comment type="caution">
    <text evidence="2">The sequence shown here is derived from an EMBL/GenBank/DDBJ whole genome shotgun (WGS) entry which is preliminary data.</text>
</comment>
<keyword evidence="1" id="KW-0812">Transmembrane</keyword>
<keyword evidence="1" id="KW-1133">Transmembrane helix</keyword>
<sequence>MQKISKTTLLIMGAIMLVIGLTVGVAGGYFITSQQAADEQKTDTSVVLEGSLETGYPSATFLVNIMNTNEQIGV</sequence>
<reference evidence="2" key="1">
    <citation type="submission" date="2020-04" db="EMBL/GenBank/DDBJ databases">
        <authorList>
            <person name="Zhang T."/>
        </authorList>
    </citation>
    <scope>NUCLEOTIDE SEQUENCE</scope>
    <source>
        <strain evidence="2">HKST-UBA12</strain>
    </source>
</reference>
<name>A0A955I529_9BACT</name>